<feature type="region of interest" description="Disordered" evidence="1">
    <location>
        <begin position="238"/>
        <end position="272"/>
    </location>
</feature>
<protein>
    <recommendedName>
        <fullName evidence="4">BTB domain-containing protein</fullName>
    </recommendedName>
</protein>
<feature type="compositionally biased region" description="Basic and acidic residues" evidence="1">
    <location>
        <begin position="341"/>
        <end position="433"/>
    </location>
</feature>
<evidence type="ECO:0000313" key="2">
    <source>
        <dbReference type="EMBL" id="TFK23604.1"/>
    </source>
</evidence>
<sequence length="433" mass="50784">MTQMSMMASPQDFDPDYHWNFVRFTAQGRRFCVPDYLFIEGSDYFAAEYGLKSGSGTPTDIEVVDASTDKVVELDVSIEDFRSFLTVLYPKTPDAIAQISEEGWLSILRLSTKWYFNDLRKMAIDKLEDYVTRMGPIELIGLAKELSFAPWLAYGYKDIVTRPQSVTVEVAREVGWEIAIQLCAMREERRIPIPVPPPTDPDIEFMLSQVFAPINLRQSDFITSAERVEAERLAAEREAAVEEEKRRKEEAVESQKKERRYREAEEAERVKQIQEASGLERRRRELLDQAEALGDQIANHEYRERGRCDSQISIYEPERTPGLYDQSELRAKTNTQQFQRMRPEEATAEEKERRERRAGAESQRMKREILEREEARNCAEAEAKELAEEKRRRDAEEKARKCAEEEAKRLAEEEWRRAAKERESMERERRRRR</sequence>
<name>A0A5C3KT35_COPMA</name>
<dbReference type="EMBL" id="ML210215">
    <property type="protein sequence ID" value="TFK23604.1"/>
    <property type="molecule type" value="Genomic_DNA"/>
</dbReference>
<dbReference type="OrthoDB" id="2886395at2759"/>
<evidence type="ECO:0008006" key="4">
    <source>
        <dbReference type="Google" id="ProtNLM"/>
    </source>
</evidence>
<dbReference type="STRING" id="230819.A0A5C3KT35"/>
<evidence type="ECO:0000256" key="1">
    <source>
        <dbReference type="SAM" id="MobiDB-lite"/>
    </source>
</evidence>
<dbReference type="AlphaFoldDB" id="A0A5C3KT35"/>
<accession>A0A5C3KT35</accession>
<proteinExistence type="predicted"/>
<evidence type="ECO:0000313" key="3">
    <source>
        <dbReference type="Proteomes" id="UP000307440"/>
    </source>
</evidence>
<dbReference type="InterPro" id="IPR011333">
    <property type="entry name" value="SKP1/BTB/POZ_sf"/>
</dbReference>
<keyword evidence="3" id="KW-1185">Reference proteome</keyword>
<dbReference type="Proteomes" id="UP000307440">
    <property type="component" value="Unassembled WGS sequence"/>
</dbReference>
<gene>
    <name evidence="2" type="ORF">FA15DRAFT_459099</name>
</gene>
<organism evidence="2 3">
    <name type="scientific">Coprinopsis marcescibilis</name>
    <name type="common">Agaric fungus</name>
    <name type="synonym">Psathyrella marcescibilis</name>
    <dbReference type="NCBI Taxonomy" id="230819"/>
    <lineage>
        <taxon>Eukaryota</taxon>
        <taxon>Fungi</taxon>
        <taxon>Dikarya</taxon>
        <taxon>Basidiomycota</taxon>
        <taxon>Agaricomycotina</taxon>
        <taxon>Agaricomycetes</taxon>
        <taxon>Agaricomycetidae</taxon>
        <taxon>Agaricales</taxon>
        <taxon>Agaricineae</taxon>
        <taxon>Psathyrellaceae</taxon>
        <taxon>Coprinopsis</taxon>
    </lineage>
</organism>
<feature type="region of interest" description="Disordered" evidence="1">
    <location>
        <begin position="333"/>
        <end position="433"/>
    </location>
</feature>
<reference evidence="2 3" key="1">
    <citation type="journal article" date="2019" name="Nat. Ecol. Evol.">
        <title>Megaphylogeny resolves global patterns of mushroom evolution.</title>
        <authorList>
            <person name="Varga T."/>
            <person name="Krizsan K."/>
            <person name="Foldi C."/>
            <person name="Dima B."/>
            <person name="Sanchez-Garcia M."/>
            <person name="Sanchez-Ramirez S."/>
            <person name="Szollosi G.J."/>
            <person name="Szarkandi J.G."/>
            <person name="Papp V."/>
            <person name="Albert L."/>
            <person name="Andreopoulos W."/>
            <person name="Angelini C."/>
            <person name="Antonin V."/>
            <person name="Barry K.W."/>
            <person name="Bougher N.L."/>
            <person name="Buchanan P."/>
            <person name="Buyck B."/>
            <person name="Bense V."/>
            <person name="Catcheside P."/>
            <person name="Chovatia M."/>
            <person name="Cooper J."/>
            <person name="Damon W."/>
            <person name="Desjardin D."/>
            <person name="Finy P."/>
            <person name="Geml J."/>
            <person name="Haridas S."/>
            <person name="Hughes K."/>
            <person name="Justo A."/>
            <person name="Karasinski D."/>
            <person name="Kautmanova I."/>
            <person name="Kiss B."/>
            <person name="Kocsube S."/>
            <person name="Kotiranta H."/>
            <person name="LaButti K.M."/>
            <person name="Lechner B.E."/>
            <person name="Liimatainen K."/>
            <person name="Lipzen A."/>
            <person name="Lukacs Z."/>
            <person name="Mihaltcheva S."/>
            <person name="Morgado L.N."/>
            <person name="Niskanen T."/>
            <person name="Noordeloos M.E."/>
            <person name="Ohm R.A."/>
            <person name="Ortiz-Santana B."/>
            <person name="Ovrebo C."/>
            <person name="Racz N."/>
            <person name="Riley R."/>
            <person name="Savchenko A."/>
            <person name="Shiryaev A."/>
            <person name="Soop K."/>
            <person name="Spirin V."/>
            <person name="Szebenyi C."/>
            <person name="Tomsovsky M."/>
            <person name="Tulloss R.E."/>
            <person name="Uehling J."/>
            <person name="Grigoriev I.V."/>
            <person name="Vagvolgyi C."/>
            <person name="Papp T."/>
            <person name="Martin F.M."/>
            <person name="Miettinen O."/>
            <person name="Hibbett D.S."/>
            <person name="Nagy L.G."/>
        </authorList>
    </citation>
    <scope>NUCLEOTIDE SEQUENCE [LARGE SCALE GENOMIC DNA]</scope>
    <source>
        <strain evidence="2 3">CBS 121175</strain>
    </source>
</reference>
<dbReference type="Gene3D" id="3.30.710.10">
    <property type="entry name" value="Potassium Channel Kv1.1, Chain A"/>
    <property type="match status" value="1"/>
</dbReference>